<evidence type="ECO:0000313" key="9">
    <source>
        <dbReference type="Proteomes" id="UP001066276"/>
    </source>
</evidence>
<evidence type="ECO:0000256" key="4">
    <source>
        <dbReference type="ARBA" id="ARBA00022729"/>
    </source>
</evidence>
<proteinExistence type="inferred from homology"/>
<dbReference type="PANTHER" id="PTHR15273:SF8">
    <property type="entry name" value="CERBERUS"/>
    <property type="match status" value="1"/>
</dbReference>
<dbReference type="EMBL" id="JANPWB010000007">
    <property type="protein sequence ID" value="KAJ1172305.1"/>
    <property type="molecule type" value="Genomic_DNA"/>
</dbReference>
<evidence type="ECO:0000256" key="6">
    <source>
        <dbReference type="PIRNR" id="PIRNR027807"/>
    </source>
</evidence>
<accession>A0AAV7T7Z2</accession>
<dbReference type="GO" id="GO:0003002">
    <property type="term" value="P:regionalization"/>
    <property type="evidence" value="ECO:0007669"/>
    <property type="project" value="UniProtKB-ARBA"/>
</dbReference>
<dbReference type="InterPro" id="IPR029034">
    <property type="entry name" value="Cystine-knot_cytokine"/>
</dbReference>
<keyword evidence="4 6" id="KW-0732">Signal</keyword>
<keyword evidence="3 6" id="KW-0964">Secreted</keyword>
<sequence>MLMFRAVVLLAVSYPTVLGFPGIPRPEYEEEEASTSSLGVDIEAAAENVEPVRGNVRVVQVLPGAFAESLLFRRARADLPSPSLGLPSVLRRAGPGTAFRSPFLIPSRAAAPGQVLGSIGRLFSPAKVEELQSEKKNAPDVWRRVIQRGNRAQTVLPLTQSDISKSSCKAIPFTQTISRESCAPIKIQNRFCFGQCSSFYVPGTLTGASRPCSGCAPSRIRKITVPLHCENEVLGQEEVVTLVEECQCEAQGETDALRHLSTLNFQS</sequence>
<evidence type="ECO:0000256" key="5">
    <source>
        <dbReference type="ARBA" id="ARBA00023157"/>
    </source>
</evidence>
<dbReference type="Pfam" id="PF03045">
    <property type="entry name" value="DAN"/>
    <property type="match status" value="1"/>
</dbReference>
<evidence type="ECO:0000256" key="2">
    <source>
        <dbReference type="ARBA" id="ARBA00007872"/>
    </source>
</evidence>
<feature type="domain" description="CTCK" evidence="7">
    <location>
        <begin position="170"/>
        <end position="253"/>
    </location>
</feature>
<dbReference type="Gene3D" id="2.10.90.10">
    <property type="entry name" value="Cystine-knot cytokines"/>
    <property type="match status" value="1"/>
</dbReference>
<evidence type="ECO:0000313" key="8">
    <source>
        <dbReference type="EMBL" id="KAJ1172305.1"/>
    </source>
</evidence>
<dbReference type="PANTHER" id="PTHR15273">
    <property type="entry name" value="DAN DOMAIN FAMILY MEMBER 5"/>
    <property type="match status" value="1"/>
</dbReference>
<dbReference type="InterPro" id="IPR016860">
    <property type="entry name" value="Cerberus"/>
</dbReference>
<keyword evidence="9" id="KW-1185">Reference proteome</keyword>
<gene>
    <name evidence="8" type="ORF">NDU88_004152</name>
</gene>
<evidence type="ECO:0000256" key="3">
    <source>
        <dbReference type="ARBA" id="ARBA00022525"/>
    </source>
</evidence>
<dbReference type="InterPro" id="IPR004133">
    <property type="entry name" value="DAN_dom"/>
</dbReference>
<protein>
    <recommendedName>
        <fullName evidence="7">CTCK domain-containing protein</fullName>
    </recommendedName>
</protein>
<dbReference type="AlphaFoldDB" id="A0AAV7T7Z2"/>
<comment type="similarity">
    <text evidence="2 6">Belongs to the DAN family.</text>
</comment>
<dbReference type="InterPro" id="IPR006207">
    <property type="entry name" value="Cys_knot_C"/>
</dbReference>
<dbReference type="GO" id="GO:0005576">
    <property type="term" value="C:extracellular region"/>
    <property type="evidence" value="ECO:0007669"/>
    <property type="project" value="UniProtKB-SubCell"/>
</dbReference>
<keyword evidence="5" id="KW-1015">Disulfide bond</keyword>
<dbReference type="Proteomes" id="UP001066276">
    <property type="component" value="Chromosome 4_1"/>
</dbReference>
<evidence type="ECO:0000259" key="7">
    <source>
        <dbReference type="SMART" id="SM00041"/>
    </source>
</evidence>
<reference evidence="8" key="1">
    <citation type="journal article" date="2022" name="bioRxiv">
        <title>Sequencing and chromosome-scale assembly of the giantPleurodeles waltlgenome.</title>
        <authorList>
            <person name="Brown T."/>
            <person name="Elewa A."/>
            <person name="Iarovenko S."/>
            <person name="Subramanian E."/>
            <person name="Araus A.J."/>
            <person name="Petzold A."/>
            <person name="Susuki M."/>
            <person name="Suzuki K.-i.T."/>
            <person name="Hayashi T."/>
            <person name="Toyoda A."/>
            <person name="Oliveira C."/>
            <person name="Osipova E."/>
            <person name="Leigh N.D."/>
            <person name="Simon A."/>
            <person name="Yun M.H."/>
        </authorList>
    </citation>
    <scope>NUCLEOTIDE SEQUENCE</scope>
    <source>
        <strain evidence="8">20211129_DDA</strain>
        <tissue evidence="8">Liver</tissue>
    </source>
</reference>
<name>A0AAV7T7Z2_PLEWA</name>
<feature type="chain" id="PRO_5043115842" description="CTCK domain-containing protein" evidence="6">
    <location>
        <begin position="20"/>
        <end position="267"/>
    </location>
</feature>
<organism evidence="8 9">
    <name type="scientific">Pleurodeles waltl</name>
    <name type="common">Iberian ribbed newt</name>
    <dbReference type="NCBI Taxonomy" id="8319"/>
    <lineage>
        <taxon>Eukaryota</taxon>
        <taxon>Metazoa</taxon>
        <taxon>Chordata</taxon>
        <taxon>Craniata</taxon>
        <taxon>Vertebrata</taxon>
        <taxon>Euteleostomi</taxon>
        <taxon>Amphibia</taxon>
        <taxon>Batrachia</taxon>
        <taxon>Caudata</taxon>
        <taxon>Salamandroidea</taxon>
        <taxon>Salamandridae</taxon>
        <taxon>Pleurodelinae</taxon>
        <taxon>Pleurodeles</taxon>
    </lineage>
</organism>
<feature type="signal peptide" evidence="6">
    <location>
        <begin position="1"/>
        <end position="19"/>
    </location>
</feature>
<dbReference type="GO" id="GO:0048513">
    <property type="term" value="P:animal organ development"/>
    <property type="evidence" value="ECO:0007669"/>
    <property type="project" value="UniProtKB-ARBA"/>
</dbReference>
<dbReference type="PIRSF" id="PIRSF027807">
    <property type="entry name" value="Cerberus"/>
    <property type="match status" value="1"/>
</dbReference>
<dbReference type="SMART" id="SM00041">
    <property type="entry name" value="CT"/>
    <property type="match status" value="1"/>
</dbReference>
<comment type="caution">
    <text evidence="8">The sequence shown here is derived from an EMBL/GenBank/DDBJ whole genome shotgun (WGS) entry which is preliminary data.</text>
</comment>
<dbReference type="GO" id="GO:0032926">
    <property type="term" value="P:negative regulation of activin receptor signaling pathway"/>
    <property type="evidence" value="ECO:0007669"/>
    <property type="project" value="UniProtKB-ARBA"/>
</dbReference>
<evidence type="ECO:0000256" key="1">
    <source>
        <dbReference type="ARBA" id="ARBA00004613"/>
    </source>
</evidence>
<comment type="subcellular location">
    <subcellularLocation>
        <location evidence="1 6">Secreted</location>
    </subcellularLocation>
</comment>